<dbReference type="Proteomes" id="UP000002872">
    <property type="component" value="Unassembled WGS sequence"/>
</dbReference>
<dbReference type="OrthoDB" id="2190459at2759"/>
<evidence type="ECO:0000313" key="3">
    <source>
        <dbReference type="Proteomes" id="UP000002872"/>
    </source>
</evidence>
<sequence>MESTYEESAGKLAVQYSDDCCPPSPQSHIDFDETIIKKRRTKRRKTLPKYVVYKDLTEREETKLTPRQLLMIMKKKGIITDGIKELDRETTEIFPGVIPCRKNKKEENSVDSNEEMPEIAVAPEKRINDKKKTIADKTDKLQEVKEKESIKKKEKNSEMADISKNEEKSSIETVKTRICIEKGVVKKILEETSDVKVMAKEAEKGSSEESLKHVNIKISPELPKLLKTIENKNNIIPEKSITEPPADIIKRVDPSRIIVKMRLLPSDNKIKHVNCSSVIIQVLQSIEETKYEGCAELLADMKREIAQHTCTIRPLLSSIIKRLSTVLERPGEHAHMATADALQKVVMTYKNITQNRKHCCIGQ</sequence>
<dbReference type="VEuPathDB" id="MicrosporidiaDB:NEQG_01501"/>
<dbReference type="AlphaFoldDB" id="I3EFR0"/>
<gene>
    <name evidence="2" type="ORF">NEQG_01501</name>
</gene>
<dbReference type="InParanoid" id="I3EFR0"/>
<dbReference type="OMA" id="LLMIMKK"/>
<feature type="region of interest" description="Disordered" evidence="1">
    <location>
        <begin position="145"/>
        <end position="164"/>
    </location>
</feature>
<name>I3EFR0_NEMP3</name>
<keyword evidence="3" id="KW-1185">Reference proteome</keyword>
<evidence type="ECO:0000256" key="1">
    <source>
        <dbReference type="SAM" id="MobiDB-lite"/>
    </source>
</evidence>
<reference evidence="2" key="1">
    <citation type="submission" date="2011-01" db="EMBL/GenBank/DDBJ databases">
        <title>The Genome Sequence of Nematocida parisii strain ERTm3.</title>
        <authorList>
            <consortium name="The Broad Institute Genome Sequencing Platform"/>
            <consortium name="The Broad Institute Genome Sequencing Center for Infectious Disease"/>
            <person name="Cuomo C."/>
            <person name="Troemel E."/>
            <person name="Young S.K."/>
            <person name="Zeng Q."/>
            <person name="Gargeya S."/>
            <person name="Fitzgerald M."/>
            <person name="Haas B."/>
            <person name="Abouelleil A."/>
            <person name="Alvarado L."/>
            <person name="Arachchi H.M."/>
            <person name="Berlin A."/>
            <person name="Chapman S.B."/>
            <person name="Gearin G."/>
            <person name="Goldberg J."/>
            <person name="Griggs A."/>
            <person name="Gujja S."/>
            <person name="Hansen M."/>
            <person name="Heiman D."/>
            <person name="Howarth C."/>
            <person name="Larimer J."/>
            <person name="Lui A."/>
            <person name="MacDonald P.J.P."/>
            <person name="McCowen C."/>
            <person name="Montmayeur A."/>
            <person name="Murphy C."/>
            <person name="Neiman D."/>
            <person name="Pearson M."/>
            <person name="Priest M."/>
            <person name="Roberts A."/>
            <person name="Saif S."/>
            <person name="Shea T."/>
            <person name="Sisk P."/>
            <person name="Stolte C."/>
            <person name="Sykes S."/>
            <person name="Wortman J."/>
            <person name="Nusbaum C."/>
            <person name="Birren B."/>
        </authorList>
    </citation>
    <scope>NUCLEOTIDE SEQUENCE</scope>
    <source>
        <strain evidence="2">ERTm3</strain>
    </source>
</reference>
<evidence type="ECO:0000313" key="2">
    <source>
        <dbReference type="EMBL" id="EIJ88057.1"/>
    </source>
</evidence>
<proteinExistence type="predicted"/>
<accession>I3EFR0</accession>
<organism evidence="2 3">
    <name type="scientific">Nematocida parisii (strain ERTm3)</name>
    <name type="common">Nematode killer fungus</name>
    <dbReference type="NCBI Taxonomy" id="935791"/>
    <lineage>
        <taxon>Eukaryota</taxon>
        <taxon>Fungi</taxon>
        <taxon>Fungi incertae sedis</taxon>
        <taxon>Microsporidia</taxon>
        <taxon>Nematocida</taxon>
    </lineage>
</organism>
<protein>
    <submittedName>
        <fullName evidence="2">Uncharacterized protein</fullName>
    </submittedName>
</protein>
<dbReference type="HOGENOM" id="CLU_696555_0_0_1"/>
<dbReference type="EMBL" id="GL870879">
    <property type="protein sequence ID" value="EIJ88057.1"/>
    <property type="molecule type" value="Genomic_DNA"/>
</dbReference>